<dbReference type="RefSeq" id="WP_093687341.1">
    <property type="nucleotide sequence ID" value="NZ_FNBU01000001.1"/>
</dbReference>
<dbReference type="GO" id="GO:0051287">
    <property type="term" value="F:NAD binding"/>
    <property type="evidence" value="ECO:0007669"/>
    <property type="project" value="InterPro"/>
</dbReference>
<dbReference type="GO" id="GO:0050136">
    <property type="term" value="F:NADH dehydrogenase (quinone) (non-electrogenic) activity"/>
    <property type="evidence" value="ECO:0007669"/>
    <property type="project" value="UniProtKB-UniRule"/>
</dbReference>
<reference evidence="5" key="1">
    <citation type="submission" date="2016-10" db="EMBL/GenBank/DDBJ databases">
        <authorList>
            <person name="Varghese N."/>
            <person name="Submissions S."/>
        </authorList>
    </citation>
    <scope>NUCLEOTIDE SEQUENCE [LARGE SCALE GENOMIC DNA]</scope>
    <source>
        <strain evidence="5">DSM 23256</strain>
    </source>
</reference>
<comment type="subunit">
    <text evidence="2">NDH-1 is composed of 14 different subunits. Subunits NuoB, C, D, E, F, and G constitute the peripheral sector of the complex.</text>
</comment>
<keyword evidence="5" id="KW-1185">Reference proteome</keyword>
<gene>
    <name evidence="2" type="primary">nuoD</name>
    <name evidence="4" type="ORF">SAMN05660235_00140</name>
</gene>
<keyword evidence="2" id="KW-0520">NAD</keyword>
<comment type="catalytic activity">
    <reaction evidence="2">
        <text>a quinone + NADH + 5 H(+)(in) = a quinol + NAD(+) + 4 H(+)(out)</text>
        <dbReference type="Rhea" id="RHEA:57888"/>
        <dbReference type="ChEBI" id="CHEBI:15378"/>
        <dbReference type="ChEBI" id="CHEBI:24646"/>
        <dbReference type="ChEBI" id="CHEBI:57540"/>
        <dbReference type="ChEBI" id="CHEBI:57945"/>
        <dbReference type="ChEBI" id="CHEBI:132124"/>
    </reaction>
</comment>
<dbReference type="NCBIfam" id="NF004739">
    <property type="entry name" value="PRK06075.1"/>
    <property type="match status" value="1"/>
</dbReference>
<dbReference type="Gene3D" id="1.10.645.10">
    <property type="entry name" value="Cytochrome-c3 Hydrogenase, chain B"/>
    <property type="match status" value="1"/>
</dbReference>
<dbReference type="Proteomes" id="UP000243333">
    <property type="component" value="Unassembled WGS sequence"/>
</dbReference>
<evidence type="ECO:0000259" key="3">
    <source>
        <dbReference type="Pfam" id="PF00346"/>
    </source>
</evidence>
<dbReference type="Pfam" id="PF00346">
    <property type="entry name" value="Complex1_49kDa"/>
    <property type="match status" value="1"/>
</dbReference>
<dbReference type="PANTHER" id="PTHR11993:SF10">
    <property type="entry name" value="NADH DEHYDROGENASE [UBIQUINONE] IRON-SULFUR PROTEIN 2, MITOCHONDRIAL"/>
    <property type="match status" value="1"/>
</dbReference>
<evidence type="ECO:0000256" key="1">
    <source>
        <dbReference type="ARBA" id="ARBA00022719"/>
    </source>
</evidence>
<evidence type="ECO:0000313" key="4">
    <source>
        <dbReference type="EMBL" id="SDF01426.1"/>
    </source>
</evidence>
<feature type="domain" description="NADH-quinone oxidoreductase subunit D" evidence="3">
    <location>
        <begin position="120"/>
        <end position="364"/>
    </location>
</feature>
<evidence type="ECO:0000313" key="5">
    <source>
        <dbReference type="Proteomes" id="UP000243333"/>
    </source>
</evidence>
<proteinExistence type="inferred from homology"/>
<dbReference type="GO" id="GO:0005886">
    <property type="term" value="C:plasma membrane"/>
    <property type="evidence" value="ECO:0007669"/>
    <property type="project" value="UniProtKB-SubCell"/>
</dbReference>
<dbReference type="InterPro" id="IPR001135">
    <property type="entry name" value="NADH_Q_OxRdtase_suD"/>
</dbReference>
<comment type="similarity">
    <text evidence="2">Belongs to the complex I 49 kDa subunit family.</text>
</comment>
<dbReference type="OrthoDB" id="9801496at2"/>
<sequence length="365" mass="40923">MTRTEVYTLNMGPQHPSTHGVLRVVLELDGETVVRATPEFGYLHRGIEKLAEKLTYQQITPYTDRLDYLSAMGNNLGYCQAVEKLMGLTVPERAEYLRIIMVELNRIASHLIFLGSIAIDLGGSTGLMYAFRDRERILDLFDLACGARLTYNYIRIGGVMADVPPEFPDAVRCFLDDFPAMLEEYHGLITGNEIFYYRLKDTAIISGERALALGLTGPVLRASGVDYDLRKAEPYGIYDRFDFRVPLGSKGDNWDRYLVRMEEMAESARIVRQALDQLPAGPVMAQVPKVIKPPAGEVYHRIENPRGELGYYIVSDGSTKPYRFHVRRPSFINLAVVDELCRGGKVADVVAVLATLDPVMGEVDC</sequence>
<comment type="function">
    <text evidence="2">NDH-1 shuttles electrons from NADH, via FMN and iron-sulfur (Fe-S) centers, to quinones in the respiratory chain. The immediate electron acceptor for the enzyme in this species is believed to be a menaquinone. Couples the redox reaction to proton translocation (for every two electrons transferred, four hydrogen ions are translocated across the cytoplasmic membrane), and thus conserves the redox energy in a proton gradient.</text>
</comment>
<dbReference type="AlphaFoldDB" id="A0A1G7HM78"/>
<keyword evidence="2" id="KW-0472">Membrane</keyword>
<dbReference type="STRING" id="1123285.SAMN05660235_00140"/>
<dbReference type="HAMAP" id="MF_01358">
    <property type="entry name" value="NDH1_NuoD"/>
    <property type="match status" value="1"/>
</dbReference>
<keyword evidence="1 2" id="KW-0874">Quinone</keyword>
<evidence type="ECO:0000256" key="2">
    <source>
        <dbReference type="HAMAP-Rule" id="MF_01358"/>
    </source>
</evidence>
<dbReference type="GO" id="GO:0048038">
    <property type="term" value="F:quinone binding"/>
    <property type="evidence" value="ECO:0007669"/>
    <property type="project" value="UniProtKB-KW"/>
</dbReference>
<dbReference type="InterPro" id="IPR022885">
    <property type="entry name" value="NDH1_su_D/H"/>
</dbReference>
<dbReference type="PANTHER" id="PTHR11993">
    <property type="entry name" value="NADH-UBIQUINONE OXIDOREDUCTASE 49 KDA SUBUNIT"/>
    <property type="match status" value="1"/>
</dbReference>
<keyword evidence="2" id="KW-1003">Cell membrane</keyword>
<comment type="subcellular location">
    <subcellularLocation>
        <location evidence="2">Cell membrane</location>
        <topology evidence="2">Peripheral membrane protein</topology>
        <orientation evidence="2">Cytoplasmic side</orientation>
    </subcellularLocation>
</comment>
<dbReference type="NCBIfam" id="NF008974">
    <property type="entry name" value="PRK12322.1"/>
    <property type="match status" value="1"/>
</dbReference>
<dbReference type="EMBL" id="FNBU01000001">
    <property type="protein sequence ID" value="SDF01426.1"/>
    <property type="molecule type" value="Genomic_DNA"/>
</dbReference>
<accession>A0A1G7HM78</accession>
<dbReference type="EC" id="7.1.1.-" evidence="2"/>
<dbReference type="InterPro" id="IPR029014">
    <property type="entry name" value="NiFe-Hase_large"/>
</dbReference>
<name>A0A1G7HM78_9FIRM</name>
<protein>
    <recommendedName>
        <fullName evidence="2">NADH-quinone oxidoreductase subunit D</fullName>
        <ecNumber evidence="2">7.1.1.-</ecNumber>
    </recommendedName>
    <alternativeName>
        <fullName evidence="2">NADH dehydrogenase I subunit D</fullName>
    </alternativeName>
    <alternativeName>
        <fullName evidence="2">NDH-1 subunit D</fullName>
    </alternativeName>
</protein>
<organism evidence="4 5">
    <name type="scientific">Sporolituus thermophilus DSM 23256</name>
    <dbReference type="NCBI Taxonomy" id="1123285"/>
    <lineage>
        <taxon>Bacteria</taxon>
        <taxon>Bacillati</taxon>
        <taxon>Bacillota</taxon>
        <taxon>Negativicutes</taxon>
        <taxon>Selenomonadales</taxon>
        <taxon>Sporomusaceae</taxon>
        <taxon>Sporolituus</taxon>
    </lineage>
</organism>
<keyword evidence="2" id="KW-1278">Translocase</keyword>
<keyword evidence="2" id="KW-0813">Transport</keyword>
<dbReference type="SUPFAM" id="SSF56762">
    <property type="entry name" value="HydB/Nqo4-like"/>
    <property type="match status" value="1"/>
</dbReference>